<sequence>MSKKYCSCIQYSFYTEGVRRVNLGPHFYRRKEVLAETGGAVSALTPEEHTVLRQQVPRIV</sequence>
<protein>
    <submittedName>
        <fullName evidence="1">Uncharacterized protein</fullName>
    </submittedName>
</protein>
<evidence type="ECO:0000313" key="1">
    <source>
        <dbReference type="EMBL" id="SNU32569.1"/>
    </source>
</evidence>
<organism evidence="1 2">
    <name type="scientific">Klebsiella grimontii</name>
    <dbReference type="NCBI Taxonomy" id="2058152"/>
    <lineage>
        <taxon>Bacteria</taxon>
        <taxon>Pseudomonadati</taxon>
        <taxon>Pseudomonadota</taxon>
        <taxon>Gammaproteobacteria</taxon>
        <taxon>Enterobacterales</taxon>
        <taxon>Enterobacteriaceae</taxon>
        <taxon>Klebsiella/Raoultella group</taxon>
        <taxon>Klebsiella</taxon>
    </lineage>
</organism>
<name>A0A285AV52_9ENTR</name>
<dbReference type="EMBL" id="FZTC01000003">
    <property type="protein sequence ID" value="SNU32569.1"/>
    <property type="molecule type" value="Genomic_DNA"/>
</dbReference>
<dbReference type="AlphaFoldDB" id="A0A285AV52"/>
<proteinExistence type="predicted"/>
<reference evidence="2" key="1">
    <citation type="submission" date="2017-08" db="EMBL/GenBank/DDBJ databases">
        <authorList>
            <person name="Brisse S."/>
        </authorList>
    </citation>
    <scope>NUCLEOTIDE SEQUENCE [LARGE SCALE GENOMIC DNA]</scope>
    <source>
        <strain evidence="2">06D021</strain>
    </source>
</reference>
<evidence type="ECO:0000313" key="2">
    <source>
        <dbReference type="Proteomes" id="UP000220639"/>
    </source>
</evidence>
<accession>A0A285AV52</accession>
<dbReference type="Proteomes" id="UP000220639">
    <property type="component" value="Unassembled WGS sequence"/>
</dbReference>
<gene>
    <name evidence="1" type="ORF">KOSB73_110014</name>
</gene>